<keyword evidence="3 5" id="KW-0472">Membrane</keyword>
<dbReference type="GO" id="GO:0032153">
    <property type="term" value="C:cell division site"/>
    <property type="evidence" value="ECO:0007669"/>
    <property type="project" value="UniProtKB-UniRule"/>
</dbReference>
<dbReference type="SUPFAM" id="SSF53067">
    <property type="entry name" value="Actin-like ATPase domain"/>
    <property type="match status" value="2"/>
</dbReference>
<evidence type="ECO:0000313" key="8">
    <source>
        <dbReference type="EMBL" id="MCI0127819.1"/>
    </source>
</evidence>
<organism evidence="8 9">
    <name type="scientific">Paradevosia shaoguanensis</name>
    <dbReference type="NCBI Taxonomy" id="1335043"/>
    <lineage>
        <taxon>Bacteria</taxon>
        <taxon>Pseudomonadati</taxon>
        <taxon>Pseudomonadota</taxon>
        <taxon>Alphaproteobacteria</taxon>
        <taxon>Hyphomicrobiales</taxon>
        <taxon>Devosiaceae</taxon>
        <taxon>Paradevosia</taxon>
    </lineage>
</organism>
<name>A0AA41QNE6_9HYPH</name>
<comment type="similarity">
    <text evidence="5 6">Belongs to the FtsA/MreB family.</text>
</comment>
<dbReference type="Gene3D" id="3.30.1490.110">
    <property type="match status" value="1"/>
</dbReference>
<dbReference type="Gene3D" id="3.30.420.40">
    <property type="match status" value="2"/>
</dbReference>
<accession>A0AA41QNE6</accession>
<comment type="subunit">
    <text evidence="5">Self-interacts. Interacts with FtsZ.</text>
</comment>
<dbReference type="InterPro" id="IPR003494">
    <property type="entry name" value="SHS2_FtsA"/>
</dbReference>
<sequence length="437" mass="46527">MMTESMTARLKPLQPGRTSLVAVLDIGSTKICCVIARLTPRAEGKALKGRTHVAEVIGFGYGPSSGVKSGVVTDLDKAEQAVRSVVGMAERAAGLTVESVIVNVTAGRLGSETFSATVSLGGQEVERSDLQRVLRAVNDRSVRPERSIIHALPIGYTLDGQKGIRDPRGMVGEKLSIDVAVVSAEMLAMRNIELVLNRCHLQIEALMATPYASGLATLVDDEAHLGVACVDFGGATTTVSVFSEGHVVYTDAIAIGGHHLTLDLARQLSVSVADAERLKCFYGSVLPGQADERDMIPIQPVGASHDEAPGQVARSVLTRIMRPRIEEILTAIRDRMQATGMMDMCGRRFVLTGGGSELTGLPEVARRILARNVRNGRPMGIAGLPEIAKGAAFATVGGLLIYPQVCGQEYVEPRGGHRLTGTDGYFARVGSWLRSSF</sequence>
<dbReference type="Pfam" id="PF02491">
    <property type="entry name" value="SHS2_FTSA"/>
    <property type="match status" value="1"/>
</dbReference>
<keyword evidence="4 5" id="KW-0131">Cell cycle</keyword>
<dbReference type="Proteomes" id="UP001156140">
    <property type="component" value="Unassembled WGS sequence"/>
</dbReference>
<dbReference type="GO" id="GO:0043093">
    <property type="term" value="P:FtsZ-dependent cytokinesis"/>
    <property type="evidence" value="ECO:0007669"/>
    <property type="project" value="UniProtKB-UniRule"/>
</dbReference>
<comment type="caution">
    <text evidence="8">The sequence shown here is derived from an EMBL/GenBank/DDBJ whole genome shotgun (WGS) entry which is preliminary data.</text>
</comment>
<dbReference type="PIRSF" id="PIRSF003101">
    <property type="entry name" value="FtsA"/>
    <property type="match status" value="1"/>
</dbReference>
<evidence type="ECO:0000256" key="3">
    <source>
        <dbReference type="ARBA" id="ARBA00023136"/>
    </source>
</evidence>
<dbReference type="NCBIfam" id="TIGR01174">
    <property type="entry name" value="ftsA"/>
    <property type="match status" value="1"/>
</dbReference>
<dbReference type="SMART" id="SM00842">
    <property type="entry name" value="FtsA"/>
    <property type="match status" value="1"/>
</dbReference>
<evidence type="ECO:0000256" key="4">
    <source>
        <dbReference type="ARBA" id="ARBA00023306"/>
    </source>
</evidence>
<evidence type="ECO:0000256" key="1">
    <source>
        <dbReference type="ARBA" id="ARBA00022475"/>
    </source>
</evidence>
<keyword evidence="2 5" id="KW-0132">Cell division</keyword>
<evidence type="ECO:0000256" key="5">
    <source>
        <dbReference type="HAMAP-Rule" id="MF_02033"/>
    </source>
</evidence>
<dbReference type="Pfam" id="PF14450">
    <property type="entry name" value="FtsA"/>
    <property type="match status" value="1"/>
</dbReference>
<feature type="domain" description="SHS2" evidence="7">
    <location>
        <begin position="21"/>
        <end position="217"/>
    </location>
</feature>
<dbReference type="InterPro" id="IPR020823">
    <property type="entry name" value="Cell_div_FtsA"/>
</dbReference>
<dbReference type="PANTHER" id="PTHR32432:SF4">
    <property type="entry name" value="CELL DIVISION PROTEIN FTSA"/>
    <property type="match status" value="1"/>
</dbReference>
<evidence type="ECO:0000256" key="2">
    <source>
        <dbReference type="ARBA" id="ARBA00022618"/>
    </source>
</evidence>
<gene>
    <name evidence="5 8" type="primary">ftsA</name>
    <name evidence="8" type="ORF">ML536_13390</name>
</gene>
<evidence type="ECO:0000313" key="9">
    <source>
        <dbReference type="Proteomes" id="UP001156140"/>
    </source>
</evidence>
<dbReference type="EMBL" id="JALAZD010000001">
    <property type="protein sequence ID" value="MCI0127819.1"/>
    <property type="molecule type" value="Genomic_DNA"/>
</dbReference>
<reference evidence="8" key="1">
    <citation type="submission" date="2022-03" db="EMBL/GenBank/DDBJ databases">
        <title>The complete genome sequence of a Methyloterrigena soli.</title>
        <authorList>
            <person name="Zi Z."/>
        </authorList>
    </citation>
    <scope>NUCLEOTIDE SEQUENCE</scope>
    <source>
        <strain evidence="8">M48</strain>
    </source>
</reference>
<keyword evidence="1 5" id="KW-1003">Cell membrane</keyword>
<evidence type="ECO:0000259" key="7">
    <source>
        <dbReference type="SMART" id="SM00842"/>
    </source>
</evidence>
<evidence type="ECO:0000256" key="6">
    <source>
        <dbReference type="PIRNR" id="PIRNR003101"/>
    </source>
</evidence>
<proteinExistence type="inferred from homology"/>
<dbReference type="PANTHER" id="PTHR32432">
    <property type="entry name" value="CELL DIVISION PROTEIN FTSA-RELATED"/>
    <property type="match status" value="1"/>
</dbReference>
<dbReference type="RefSeq" id="WP_035034797.1">
    <property type="nucleotide sequence ID" value="NZ_CP068983.1"/>
</dbReference>
<comment type="subcellular location">
    <subcellularLocation>
        <location evidence="5">Cell membrane</location>
        <topology evidence="5">Peripheral membrane protein</topology>
        <orientation evidence="5">Cytoplasmic side</orientation>
    </subcellularLocation>
    <text evidence="5">Localizes to the Z ring in an FtsZ-dependent manner. Targeted to the membrane through a conserved C-terminal amphipathic helix.</text>
</comment>
<dbReference type="HAMAP" id="MF_02033">
    <property type="entry name" value="FtsA"/>
    <property type="match status" value="1"/>
</dbReference>
<dbReference type="AlphaFoldDB" id="A0AA41QNE6"/>
<dbReference type="InterPro" id="IPR050696">
    <property type="entry name" value="FtsA/MreB"/>
</dbReference>
<keyword evidence="9" id="KW-1185">Reference proteome</keyword>
<comment type="function">
    <text evidence="5 6">Cell division protein that is involved in the assembly of the Z ring. May serve as a membrane anchor for the Z ring.</text>
</comment>
<dbReference type="InterPro" id="IPR043129">
    <property type="entry name" value="ATPase_NBD"/>
</dbReference>
<dbReference type="CDD" id="cd24048">
    <property type="entry name" value="ASKHA_NBD_FtsA"/>
    <property type="match status" value="1"/>
</dbReference>
<dbReference type="GO" id="GO:0009898">
    <property type="term" value="C:cytoplasmic side of plasma membrane"/>
    <property type="evidence" value="ECO:0007669"/>
    <property type="project" value="UniProtKB-UniRule"/>
</dbReference>
<protein>
    <recommendedName>
        <fullName evidence="5 6">Cell division protein FtsA</fullName>
    </recommendedName>
</protein>